<evidence type="ECO:0000256" key="1">
    <source>
        <dbReference type="SAM" id="MobiDB-lite"/>
    </source>
</evidence>
<organism evidence="3">
    <name type="scientific">Prymnesium polylepis</name>
    <dbReference type="NCBI Taxonomy" id="72548"/>
    <lineage>
        <taxon>Eukaryota</taxon>
        <taxon>Haptista</taxon>
        <taxon>Haptophyta</taxon>
        <taxon>Prymnesiophyceae</taxon>
        <taxon>Prymnesiales</taxon>
        <taxon>Prymnesiaceae</taxon>
        <taxon>Prymnesium</taxon>
    </lineage>
</organism>
<evidence type="ECO:0000313" key="3">
    <source>
        <dbReference type="EMBL" id="CAE2195124.1"/>
    </source>
</evidence>
<evidence type="ECO:0000313" key="4">
    <source>
        <dbReference type="EMBL" id="CAE2195125.1"/>
    </source>
</evidence>
<gene>
    <name evidence="2" type="ORF">CPOL0286_LOCUS476</name>
    <name evidence="3" type="ORF">CPOL0286_LOCUS477</name>
    <name evidence="4" type="ORF">CPOL0286_LOCUS478</name>
</gene>
<name>A0A6T7WD87_9EUKA</name>
<feature type="region of interest" description="Disordered" evidence="1">
    <location>
        <begin position="1"/>
        <end position="22"/>
    </location>
</feature>
<reference evidence="3" key="1">
    <citation type="submission" date="2021-01" db="EMBL/GenBank/DDBJ databases">
        <authorList>
            <person name="Corre E."/>
            <person name="Pelletier E."/>
            <person name="Niang G."/>
            <person name="Scheremetjew M."/>
            <person name="Finn R."/>
            <person name="Kale V."/>
            <person name="Holt S."/>
            <person name="Cochrane G."/>
            <person name="Meng A."/>
            <person name="Brown T."/>
            <person name="Cohen L."/>
        </authorList>
    </citation>
    <scope>NUCLEOTIDE SEQUENCE</scope>
    <source>
        <strain evidence="3">UIO037</strain>
    </source>
</reference>
<accession>A0A6T7WD87</accession>
<dbReference type="EMBL" id="HBKO01000964">
    <property type="protein sequence ID" value="CAE2195124.1"/>
    <property type="molecule type" value="Transcribed_RNA"/>
</dbReference>
<dbReference type="AlphaFoldDB" id="A0A6T7WD87"/>
<feature type="region of interest" description="Disordered" evidence="1">
    <location>
        <begin position="44"/>
        <end position="170"/>
    </location>
</feature>
<proteinExistence type="predicted"/>
<feature type="compositionally biased region" description="Low complexity" evidence="1">
    <location>
        <begin position="102"/>
        <end position="117"/>
    </location>
</feature>
<protein>
    <submittedName>
        <fullName evidence="3">Uncharacterized protein</fullName>
    </submittedName>
</protein>
<sequence>MQNQLSQPRDFPGMEPPPSSFDATVQFESIAEANKLIDTNMMNVSQFGRGHRRATRRSTQTSSTELLTVPESISLRCSQKAADADEDEEDDARPSVQPGHWAPRVARRAVPASSSRRGPVGSRAAIVKKQPPPRAPPSGRAFPVGLSSVSHSAGPLRSGIPMRRTRSHGDESLGLKPIAFQRSTSAASASTEAVVQQGQGDPLLGIAMQRSPMSDLAALSAELELQ</sequence>
<evidence type="ECO:0000313" key="2">
    <source>
        <dbReference type="EMBL" id="CAE2195123.1"/>
    </source>
</evidence>
<dbReference type="EMBL" id="HBKO01000963">
    <property type="protein sequence ID" value="CAE2195123.1"/>
    <property type="molecule type" value="Transcribed_RNA"/>
</dbReference>
<dbReference type="EMBL" id="HBKO01000965">
    <property type="protein sequence ID" value="CAE2195125.1"/>
    <property type="molecule type" value="Transcribed_RNA"/>
</dbReference>